<organism evidence="11 12">
    <name type="scientific">Flagellimonas marina</name>
    <dbReference type="NCBI Taxonomy" id="1775168"/>
    <lineage>
        <taxon>Bacteria</taxon>
        <taxon>Pseudomonadati</taxon>
        <taxon>Bacteroidota</taxon>
        <taxon>Flavobacteriia</taxon>
        <taxon>Flavobacteriales</taxon>
        <taxon>Flavobacteriaceae</taxon>
        <taxon>Flagellimonas</taxon>
    </lineage>
</organism>
<dbReference type="SUPFAM" id="SSF103190">
    <property type="entry name" value="Sensory domain-like"/>
    <property type="match status" value="1"/>
</dbReference>
<evidence type="ECO:0000256" key="8">
    <source>
        <dbReference type="ARBA" id="ARBA00022989"/>
    </source>
</evidence>
<dbReference type="SUPFAM" id="SSF55874">
    <property type="entry name" value="ATPase domain of HSP90 chaperone/DNA topoisomerase II/histidine kinase"/>
    <property type="match status" value="1"/>
</dbReference>
<dbReference type="Proteomes" id="UP001595841">
    <property type="component" value="Unassembled WGS sequence"/>
</dbReference>
<dbReference type="RefSeq" id="WP_379764322.1">
    <property type="nucleotide sequence ID" value="NZ_JBHSCL010000004.1"/>
</dbReference>
<comment type="subcellular location">
    <subcellularLocation>
        <location evidence="2">Cell membrane</location>
        <topology evidence="2">Multi-pass membrane protein</topology>
    </subcellularLocation>
</comment>
<evidence type="ECO:0000256" key="1">
    <source>
        <dbReference type="ARBA" id="ARBA00000085"/>
    </source>
</evidence>
<dbReference type="InterPro" id="IPR003594">
    <property type="entry name" value="HATPase_dom"/>
</dbReference>
<dbReference type="InterPro" id="IPR036097">
    <property type="entry name" value="HisK_dim/P_sf"/>
</dbReference>
<dbReference type="EMBL" id="JBHSCL010000004">
    <property type="protein sequence ID" value="MFC4220605.1"/>
    <property type="molecule type" value="Genomic_DNA"/>
</dbReference>
<dbReference type="InterPro" id="IPR036890">
    <property type="entry name" value="HATPase_C_sf"/>
</dbReference>
<keyword evidence="11" id="KW-0067">ATP-binding</keyword>
<dbReference type="PRINTS" id="PR00344">
    <property type="entry name" value="BCTRLSENSOR"/>
</dbReference>
<dbReference type="InterPro" id="IPR029151">
    <property type="entry name" value="Sensor-like_sf"/>
</dbReference>
<evidence type="ECO:0000313" key="12">
    <source>
        <dbReference type="Proteomes" id="UP001595841"/>
    </source>
</evidence>
<dbReference type="Gene3D" id="3.30.565.10">
    <property type="entry name" value="Histidine kinase-like ATPase, C-terminal domain"/>
    <property type="match status" value="1"/>
</dbReference>
<dbReference type="SMART" id="SM00387">
    <property type="entry name" value="HATPase_c"/>
    <property type="match status" value="1"/>
</dbReference>
<proteinExistence type="predicted"/>
<dbReference type="InterPro" id="IPR004358">
    <property type="entry name" value="Sig_transdc_His_kin-like_C"/>
</dbReference>
<dbReference type="PROSITE" id="PS50109">
    <property type="entry name" value="HIS_KIN"/>
    <property type="match status" value="1"/>
</dbReference>
<dbReference type="InterPro" id="IPR005467">
    <property type="entry name" value="His_kinase_dom"/>
</dbReference>
<name>A0ABV8PPQ7_9FLAO</name>
<evidence type="ECO:0000256" key="9">
    <source>
        <dbReference type="SAM" id="Phobius"/>
    </source>
</evidence>
<dbReference type="InterPro" id="IPR050351">
    <property type="entry name" value="BphY/WalK/GraS-like"/>
</dbReference>
<dbReference type="GO" id="GO:0005524">
    <property type="term" value="F:ATP binding"/>
    <property type="evidence" value="ECO:0007669"/>
    <property type="project" value="UniProtKB-KW"/>
</dbReference>
<keyword evidence="11" id="KW-0547">Nucleotide-binding</keyword>
<accession>A0ABV8PPQ7</accession>
<dbReference type="EC" id="2.7.13.3" evidence="3"/>
<keyword evidence="12" id="KW-1185">Reference proteome</keyword>
<dbReference type="InterPro" id="IPR048760">
    <property type="entry name" value="VP0354-like_sensor_dom"/>
</dbReference>
<keyword evidence="5" id="KW-0808">Transferase</keyword>
<evidence type="ECO:0000259" key="10">
    <source>
        <dbReference type="PROSITE" id="PS50109"/>
    </source>
</evidence>
<evidence type="ECO:0000256" key="2">
    <source>
        <dbReference type="ARBA" id="ARBA00004651"/>
    </source>
</evidence>
<keyword evidence="9" id="KW-0472">Membrane</keyword>
<evidence type="ECO:0000256" key="4">
    <source>
        <dbReference type="ARBA" id="ARBA00022475"/>
    </source>
</evidence>
<dbReference type="Pfam" id="PF21623">
    <property type="entry name" value="HK_sensor_dom_bact"/>
    <property type="match status" value="1"/>
</dbReference>
<evidence type="ECO:0000256" key="3">
    <source>
        <dbReference type="ARBA" id="ARBA00012438"/>
    </source>
</evidence>
<dbReference type="Gene3D" id="3.30.450.20">
    <property type="entry name" value="PAS domain"/>
    <property type="match status" value="1"/>
</dbReference>
<gene>
    <name evidence="11" type="ORF">ACFOWS_10690</name>
</gene>
<sequence length="612" mass="71200">MWSRIIKTSLALYIPLLIFTLVWGYLQKHSLITNIAHIQQRNIQNKSYHLEDQCEVLIDITSYWSNVVFPANFSNGEPLDSAFINEYIRIMQGYEVYDQLRFLDLHGDEILRYERTDDKTMEPKDLQRKVDRSYFQKGLSLKKGQVYITPIELNRENGVIEKPYKPVIRGVTPIFDADQIQIGLAVTNFNMNKVFDLMKARISEDNFYLVDKERNVITTNLSKNVLPHQASMSQQDSSIKKKLQLRNLIFEKDTFFMEKGSLWVFQNVNIGFGKNTDISLQEDIVEVITENDWGIIQEIPPSYISKRLKTIRKNLILFNILTLIVIALIAFGYARTQKEKRNFVTELKQKNKALLDSQNRLKSTNRLVKQANDRLQVRNRQLEDFNYVVAHNLKAPVTSMSIIVDMLSKAKSQETFNELLPKLETISKNISTLTQDVHTYVSILNNTKLELENVNLLLLLKEVENDFVETLVDKEAKNFETIYKLDAWHTLKCSRFYMKSILQNFLSNAIKYRRTDVDSHIIFESAWENDQKVLFIKDNGLGIDLAQHGNNLFKLYKRFHRNISGKGMGLFIVRSQLEAMYASIEVESAVNQGTTFKIKFKTHEKTKHSFSG</sequence>
<dbReference type="PANTHER" id="PTHR42878:SF15">
    <property type="entry name" value="BACTERIOPHYTOCHROME"/>
    <property type="match status" value="1"/>
</dbReference>
<evidence type="ECO:0000256" key="6">
    <source>
        <dbReference type="ARBA" id="ARBA00022692"/>
    </source>
</evidence>
<evidence type="ECO:0000313" key="11">
    <source>
        <dbReference type="EMBL" id="MFC4220605.1"/>
    </source>
</evidence>
<dbReference type="SUPFAM" id="SSF47384">
    <property type="entry name" value="Homodimeric domain of signal transducing histidine kinase"/>
    <property type="match status" value="1"/>
</dbReference>
<keyword evidence="7" id="KW-0418">Kinase</keyword>
<keyword evidence="6 9" id="KW-0812">Transmembrane</keyword>
<keyword evidence="8 9" id="KW-1133">Transmembrane helix</keyword>
<evidence type="ECO:0000256" key="7">
    <source>
        <dbReference type="ARBA" id="ARBA00022777"/>
    </source>
</evidence>
<feature type="domain" description="Histidine kinase" evidence="10">
    <location>
        <begin position="388"/>
        <end position="604"/>
    </location>
</feature>
<dbReference type="PANTHER" id="PTHR42878">
    <property type="entry name" value="TWO-COMPONENT HISTIDINE KINASE"/>
    <property type="match status" value="1"/>
</dbReference>
<protein>
    <recommendedName>
        <fullName evidence="3">histidine kinase</fullName>
        <ecNumber evidence="3">2.7.13.3</ecNumber>
    </recommendedName>
</protein>
<evidence type="ECO:0000256" key="5">
    <source>
        <dbReference type="ARBA" id="ARBA00022679"/>
    </source>
</evidence>
<reference evidence="12" key="1">
    <citation type="journal article" date="2019" name="Int. J. Syst. Evol. Microbiol.">
        <title>The Global Catalogue of Microorganisms (GCM) 10K type strain sequencing project: providing services to taxonomists for standard genome sequencing and annotation.</title>
        <authorList>
            <consortium name="The Broad Institute Genomics Platform"/>
            <consortium name="The Broad Institute Genome Sequencing Center for Infectious Disease"/>
            <person name="Wu L."/>
            <person name="Ma J."/>
        </authorList>
    </citation>
    <scope>NUCLEOTIDE SEQUENCE [LARGE SCALE GENOMIC DNA]</scope>
    <source>
        <strain evidence="12">CGMCC 1.15774</strain>
    </source>
</reference>
<dbReference type="Pfam" id="PF02518">
    <property type="entry name" value="HATPase_c"/>
    <property type="match status" value="1"/>
</dbReference>
<keyword evidence="4" id="KW-1003">Cell membrane</keyword>
<feature type="transmembrane region" description="Helical" evidence="9">
    <location>
        <begin position="315"/>
        <end position="334"/>
    </location>
</feature>
<dbReference type="Gene3D" id="1.10.287.130">
    <property type="match status" value="1"/>
</dbReference>
<comment type="caution">
    <text evidence="11">The sequence shown here is derived from an EMBL/GenBank/DDBJ whole genome shotgun (WGS) entry which is preliminary data.</text>
</comment>
<comment type="catalytic activity">
    <reaction evidence="1">
        <text>ATP + protein L-histidine = ADP + protein N-phospho-L-histidine.</text>
        <dbReference type="EC" id="2.7.13.3"/>
    </reaction>
</comment>